<evidence type="ECO:0000256" key="1">
    <source>
        <dbReference type="SAM" id="MobiDB-lite"/>
    </source>
</evidence>
<dbReference type="Gene3D" id="3.80.10.10">
    <property type="entry name" value="Ribonuclease Inhibitor"/>
    <property type="match status" value="1"/>
</dbReference>
<dbReference type="AlphaFoldDB" id="A0A9N8HY69"/>
<reference evidence="2" key="1">
    <citation type="submission" date="2020-06" db="EMBL/GenBank/DDBJ databases">
        <authorList>
            <consortium name="Plant Systems Biology data submission"/>
        </authorList>
    </citation>
    <scope>NUCLEOTIDE SEQUENCE</scope>
    <source>
        <strain evidence="2">D6</strain>
    </source>
</reference>
<feature type="region of interest" description="Disordered" evidence="1">
    <location>
        <begin position="138"/>
        <end position="189"/>
    </location>
</feature>
<keyword evidence="3" id="KW-1185">Reference proteome</keyword>
<comment type="caution">
    <text evidence="2">The sequence shown here is derived from an EMBL/GenBank/DDBJ whole genome shotgun (WGS) entry which is preliminary data.</text>
</comment>
<dbReference type="EMBL" id="CAICTM010002400">
    <property type="protein sequence ID" value="CAB9529105.1"/>
    <property type="molecule type" value="Genomic_DNA"/>
</dbReference>
<sequence length="476" mass="53106">MQNEGDFEKLKKSDPSYFKLELFFDAAKIGTTDWFDLRSAIEENKVVREVHIRITKEFCDGFPLGEIVKLFEAIGSLQKLKYVCLGQMQGAVQVFGQVPLQAVKALLAKGGDKVVWWLTRGMILTHIYKGSEEEAEDKGDKSLDVSDHNKTRKEAKESKKKKEKKSKKESSKKDKKKDAKRESITVKSSSDGTLDKKQLAAKRCLEKLGDVLVELKSLKRVSLMGHFDETLQGCSLDPLLEGMSALGEAALEILFIAMTRHEGKVLCEPSTLGHFLDNAVQLKECSILYMELTDDHIDEVGSNITKLKTLQELMLSGATPPDNSVSAESIGALFRAPHLTKLCLPELALDTRNTLAMCMNMVKYHNIKHLEIMCGLAGLELLALQQMLINNEGLETLHIHVQELDAVTAPLDLVTSSFANSKSKLKTIKLETKDENEKAKKMRDCNIQEWAEVIEGLFKVDSAPSLDAHCITLTKL</sequence>
<organism evidence="2 3">
    <name type="scientific">Seminavis robusta</name>
    <dbReference type="NCBI Taxonomy" id="568900"/>
    <lineage>
        <taxon>Eukaryota</taxon>
        <taxon>Sar</taxon>
        <taxon>Stramenopiles</taxon>
        <taxon>Ochrophyta</taxon>
        <taxon>Bacillariophyta</taxon>
        <taxon>Bacillariophyceae</taxon>
        <taxon>Bacillariophycidae</taxon>
        <taxon>Naviculales</taxon>
        <taxon>Naviculaceae</taxon>
        <taxon>Seminavis</taxon>
    </lineage>
</organism>
<feature type="compositionally biased region" description="Basic and acidic residues" evidence="1">
    <location>
        <begin position="166"/>
        <end position="184"/>
    </location>
</feature>
<gene>
    <name evidence="2" type="ORF">SEMRO_2402_G326350.1</name>
</gene>
<proteinExistence type="predicted"/>
<dbReference type="SUPFAM" id="SSF52047">
    <property type="entry name" value="RNI-like"/>
    <property type="match status" value="1"/>
</dbReference>
<dbReference type="InterPro" id="IPR032675">
    <property type="entry name" value="LRR_dom_sf"/>
</dbReference>
<name>A0A9N8HY69_9STRA</name>
<accession>A0A9N8HY69</accession>
<dbReference type="Proteomes" id="UP001153069">
    <property type="component" value="Unassembled WGS sequence"/>
</dbReference>
<evidence type="ECO:0000313" key="3">
    <source>
        <dbReference type="Proteomes" id="UP001153069"/>
    </source>
</evidence>
<evidence type="ECO:0000313" key="2">
    <source>
        <dbReference type="EMBL" id="CAB9529105.1"/>
    </source>
</evidence>
<protein>
    <submittedName>
        <fullName evidence="2">Uncharacterized protein</fullName>
    </submittedName>
</protein>
<feature type="compositionally biased region" description="Basic and acidic residues" evidence="1">
    <location>
        <begin position="138"/>
        <end position="157"/>
    </location>
</feature>